<dbReference type="Proteomes" id="UP001163046">
    <property type="component" value="Unassembled WGS sequence"/>
</dbReference>
<gene>
    <name evidence="2" type="ORF">OS493_022518</name>
</gene>
<name>A0A9W9ZE58_9CNID</name>
<feature type="non-terminal residue" evidence="2">
    <location>
        <position position="1"/>
    </location>
</feature>
<evidence type="ECO:0000256" key="1">
    <source>
        <dbReference type="SAM" id="MobiDB-lite"/>
    </source>
</evidence>
<evidence type="ECO:0000313" key="2">
    <source>
        <dbReference type="EMBL" id="KAJ7378534.1"/>
    </source>
</evidence>
<evidence type="ECO:0000313" key="3">
    <source>
        <dbReference type="Proteomes" id="UP001163046"/>
    </source>
</evidence>
<dbReference type="OrthoDB" id="5983633at2759"/>
<dbReference type="AlphaFoldDB" id="A0A9W9ZE58"/>
<accession>A0A9W9ZE58</accession>
<dbReference type="EMBL" id="MU826365">
    <property type="protein sequence ID" value="KAJ7378534.1"/>
    <property type="molecule type" value="Genomic_DNA"/>
</dbReference>
<keyword evidence="3" id="KW-1185">Reference proteome</keyword>
<proteinExistence type="predicted"/>
<organism evidence="2 3">
    <name type="scientific">Desmophyllum pertusum</name>
    <dbReference type="NCBI Taxonomy" id="174260"/>
    <lineage>
        <taxon>Eukaryota</taxon>
        <taxon>Metazoa</taxon>
        <taxon>Cnidaria</taxon>
        <taxon>Anthozoa</taxon>
        <taxon>Hexacorallia</taxon>
        <taxon>Scleractinia</taxon>
        <taxon>Caryophylliina</taxon>
        <taxon>Caryophylliidae</taxon>
        <taxon>Desmophyllum</taxon>
    </lineage>
</organism>
<feature type="region of interest" description="Disordered" evidence="1">
    <location>
        <begin position="17"/>
        <end position="38"/>
    </location>
</feature>
<reference evidence="2" key="1">
    <citation type="submission" date="2023-01" db="EMBL/GenBank/DDBJ databases">
        <title>Genome assembly of the deep-sea coral Lophelia pertusa.</title>
        <authorList>
            <person name="Herrera S."/>
            <person name="Cordes E."/>
        </authorList>
    </citation>
    <scope>NUCLEOTIDE SEQUENCE</scope>
    <source>
        <strain evidence="2">USNM1676648</strain>
        <tissue evidence="2">Polyp</tissue>
    </source>
</reference>
<protein>
    <submittedName>
        <fullName evidence="2">Uncharacterized protein</fullName>
    </submittedName>
</protein>
<sequence length="56" mass="6052">MMDEAWKRSSDKCSIPVNLSKHNITSGKNPKAERGLSKSGSHIVLKETGIFIPVGA</sequence>
<comment type="caution">
    <text evidence="2">The sequence shown here is derived from an EMBL/GenBank/DDBJ whole genome shotgun (WGS) entry which is preliminary data.</text>
</comment>